<dbReference type="PANTHER" id="PTHR33710:SF54">
    <property type="entry name" value="NON-LTR RETROELEMENT REVERSE TRANSCRIPTASE"/>
    <property type="match status" value="1"/>
</dbReference>
<protein>
    <recommendedName>
        <fullName evidence="3">Endonuclease/exonuclease/phosphatase domain-containing protein</fullName>
    </recommendedName>
</protein>
<dbReference type="PANTHER" id="PTHR33710">
    <property type="entry name" value="BNAC02G09200D PROTEIN"/>
    <property type="match status" value="1"/>
</dbReference>
<proteinExistence type="predicted"/>
<gene>
    <name evidence="1" type="ORF">RDI58_007172</name>
</gene>
<dbReference type="Proteomes" id="UP001371456">
    <property type="component" value="Unassembled WGS sequence"/>
</dbReference>
<sequence>MISTIIWNVRGKNTQAVIERLKNLKNIHHVSMLAILEPFSDNTNINIFKSMLAMDHAVSNPNGKIWLFWINDITCSVIENDEQQITCELNHTKASAKYIKTFVYAKCKDYLRRPLWDRLLHIADTRDTTPWCTVGDFNVIKETDEKLGGIPYNMRKSIDFIGVIEACGLIDLAFNVPKFTWSNQRGVNFRIWKRLDRAMANDKWLHVMPHTSVTHLPSVGSDHYPLLMEMYAKTDEGIKYFKFLNVWTSQPSFHETVTQYWTRPIESNPMWTFHQKLKRLASTLSVWSKEQFGDIYAKVREYEERVKVMEENLIHNNTEENRAQLHSTNAEYIKCMKLEDSILKYKTQLQWFKERDGNSKYFHALIRGRRRRLFIHKILKDNDEWVQGYEQIAQVACEYFQNIFTGNQELIDELPMNCIPRMVSQEHNERMKAMPTIQELKEVVYSMNPNSTAGPDGMNVFFSRSAGISLKRIVGSGSGFLQWPDDPQILLTYLSDPPPQGESA</sequence>
<dbReference type="SUPFAM" id="SSF56219">
    <property type="entry name" value="DNase I-like"/>
    <property type="match status" value="1"/>
</dbReference>
<dbReference type="Gene3D" id="3.60.10.10">
    <property type="entry name" value="Endonuclease/exonuclease/phosphatase"/>
    <property type="match status" value="1"/>
</dbReference>
<organism evidence="1 2">
    <name type="scientific">Solanum bulbocastanum</name>
    <name type="common">Wild potato</name>
    <dbReference type="NCBI Taxonomy" id="147425"/>
    <lineage>
        <taxon>Eukaryota</taxon>
        <taxon>Viridiplantae</taxon>
        <taxon>Streptophyta</taxon>
        <taxon>Embryophyta</taxon>
        <taxon>Tracheophyta</taxon>
        <taxon>Spermatophyta</taxon>
        <taxon>Magnoliopsida</taxon>
        <taxon>eudicotyledons</taxon>
        <taxon>Gunneridae</taxon>
        <taxon>Pentapetalae</taxon>
        <taxon>asterids</taxon>
        <taxon>lamiids</taxon>
        <taxon>Solanales</taxon>
        <taxon>Solanaceae</taxon>
        <taxon>Solanoideae</taxon>
        <taxon>Solaneae</taxon>
        <taxon>Solanum</taxon>
    </lineage>
</organism>
<dbReference type="AlphaFoldDB" id="A0AAN8YHG6"/>
<dbReference type="InterPro" id="IPR036691">
    <property type="entry name" value="Endo/exonu/phosph_ase_sf"/>
</dbReference>
<comment type="caution">
    <text evidence="1">The sequence shown here is derived from an EMBL/GenBank/DDBJ whole genome shotgun (WGS) entry which is preliminary data.</text>
</comment>
<accession>A0AAN8YHG6</accession>
<keyword evidence="2" id="KW-1185">Reference proteome</keyword>
<reference evidence="1 2" key="1">
    <citation type="submission" date="2024-02" db="EMBL/GenBank/DDBJ databases">
        <title>de novo genome assembly of Solanum bulbocastanum strain 11H21.</title>
        <authorList>
            <person name="Hosaka A.J."/>
        </authorList>
    </citation>
    <scope>NUCLEOTIDE SEQUENCE [LARGE SCALE GENOMIC DNA]</scope>
    <source>
        <tissue evidence="1">Young leaves</tissue>
    </source>
</reference>
<name>A0AAN8YHG6_SOLBU</name>
<evidence type="ECO:0000313" key="1">
    <source>
        <dbReference type="EMBL" id="KAK6793719.1"/>
    </source>
</evidence>
<evidence type="ECO:0000313" key="2">
    <source>
        <dbReference type="Proteomes" id="UP001371456"/>
    </source>
</evidence>
<dbReference type="EMBL" id="JBANQN010000003">
    <property type="protein sequence ID" value="KAK6793719.1"/>
    <property type="molecule type" value="Genomic_DNA"/>
</dbReference>
<evidence type="ECO:0008006" key="3">
    <source>
        <dbReference type="Google" id="ProtNLM"/>
    </source>
</evidence>